<evidence type="ECO:0000313" key="2">
    <source>
        <dbReference type="EMBL" id="EFE23932.1"/>
    </source>
</evidence>
<organism evidence="2 3">
    <name type="scientific">Edwardsiella tarda ATCC 23685</name>
    <dbReference type="NCBI Taxonomy" id="500638"/>
    <lineage>
        <taxon>Bacteria</taxon>
        <taxon>Pseudomonadati</taxon>
        <taxon>Pseudomonadota</taxon>
        <taxon>Gammaproteobacteria</taxon>
        <taxon>Enterobacterales</taxon>
        <taxon>Hafniaceae</taxon>
        <taxon>Edwardsiella</taxon>
    </lineage>
</organism>
<reference evidence="2 3" key="1">
    <citation type="submission" date="2010-02" db="EMBL/GenBank/DDBJ databases">
        <authorList>
            <person name="Weinstock G."/>
            <person name="Sodergren E."/>
            <person name="Clifton S."/>
            <person name="Fulton L."/>
            <person name="Fulton B."/>
            <person name="Courtney L."/>
            <person name="Fronick C."/>
            <person name="Harrison M."/>
            <person name="Strong C."/>
            <person name="Farmer C."/>
            <person name="Delahaunty K."/>
            <person name="Markovic C."/>
            <person name="Hall O."/>
            <person name="Minx P."/>
            <person name="Tomlinson C."/>
            <person name="Mitreva M."/>
            <person name="Nelson J."/>
            <person name="Hou S."/>
            <person name="Wollam A."/>
            <person name="Pepin K.H."/>
            <person name="Johnson M."/>
            <person name="Bhonagiri V."/>
            <person name="Zhang X."/>
            <person name="Suruliraj S."/>
            <person name="Warren W."/>
            <person name="Chinwalla A."/>
            <person name="Mardis E.R."/>
            <person name="Wilson R.K."/>
        </authorList>
    </citation>
    <scope>NUCLEOTIDE SEQUENCE [LARGE SCALE GENOMIC DNA]</scope>
    <source>
        <strain evidence="2 3">ATCC 23685</strain>
    </source>
</reference>
<feature type="transmembrane region" description="Helical" evidence="1">
    <location>
        <begin position="104"/>
        <end position="125"/>
    </location>
</feature>
<feature type="transmembrane region" description="Helical" evidence="1">
    <location>
        <begin position="199"/>
        <end position="216"/>
    </location>
</feature>
<dbReference type="HOGENOM" id="CLU_1287141_0_0_6"/>
<dbReference type="EMBL" id="ADGK01000045">
    <property type="protein sequence ID" value="EFE23932.1"/>
    <property type="molecule type" value="Genomic_DNA"/>
</dbReference>
<dbReference type="AlphaFoldDB" id="D4F2T6"/>
<dbReference type="PANTHER" id="PTHR37314">
    <property type="entry name" value="SLR0142 PROTEIN"/>
    <property type="match status" value="1"/>
</dbReference>
<evidence type="ECO:0000256" key="1">
    <source>
        <dbReference type="SAM" id="Phobius"/>
    </source>
</evidence>
<keyword evidence="1" id="KW-1133">Transmembrane helix</keyword>
<gene>
    <name evidence="2" type="ORF">EDWATA_01037</name>
</gene>
<dbReference type="Pfam" id="PF06912">
    <property type="entry name" value="DUF1275"/>
    <property type="match status" value="1"/>
</dbReference>
<sequence length="223" mass="23665">MGGGVRHRERGMDKRIQVLLLLTLVGGFADAGAFVLLGTFTGHITGNAVLAMIYLAQGHWRTLGYCAIALSCFLAGTFLGSRWRQRCQTDNMPRHIAPLLGGQALLMLAGSGLWLMGSGAGFILLQALALGLQNGVVQSLRSAKVHSTYITGMSTSLINSLANGCQPQERALRRTLLRGILAFVVGALLGGVLTERFAVLGFLALLLPLLAAARLSQRLPDEG</sequence>
<comment type="caution">
    <text evidence="2">The sequence shown here is derived from an EMBL/GenBank/DDBJ whole genome shotgun (WGS) entry which is preliminary data.</text>
</comment>
<keyword evidence="1" id="KW-0472">Membrane</keyword>
<dbReference type="PANTHER" id="PTHR37314:SF4">
    <property type="entry name" value="UPF0700 TRANSMEMBRANE PROTEIN YOAK"/>
    <property type="match status" value="1"/>
</dbReference>
<name>D4F2T6_EDWTA</name>
<proteinExistence type="predicted"/>
<feature type="transmembrane region" description="Helical" evidence="1">
    <location>
        <begin position="175"/>
        <end position="193"/>
    </location>
</feature>
<accession>D4F2T6</accession>
<dbReference type="Proteomes" id="UP000003692">
    <property type="component" value="Unassembled WGS sequence"/>
</dbReference>
<feature type="transmembrane region" description="Helical" evidence="1">
    <location>
        <begin position="18"/>
        <end position="42"/>
    </location>
</feature>
<feature type="transmembrane region" description="Helical" evidence="1">
    <location>
        <begin position="62"/>
        <end position="83"/>
    </location>
</feature>
<dbReference type="InterPro" id="IPR010699">
    <property type="entry name" value="DUF1275"/>
</dbReference>
<feature type="transmembrane region" description="Helical" evidence="1">
    <location>
        <begin position="145"/>
        <end position="163"/>
    </location>
</feature>
<keyword evidence="1" id="KW-0812">Transmembrane</keyword>
<protein>
    <recommendedName>
        <fullName evidence="4">DUF1275 domain-containing protein</fullName>
    </recommendedName>
</protein>
<evidence type="ECO:0008006" key="4">
    <source>
        <dbReference type="Google" id="ProtNLM"/>
    </source>
</evidence>
<evidence type="ECO:0000313" key="3">
    <source>
        <dbReference type="Proteomes" id="UP000003692"/>
    </source>
</evidence>